<feature type="transmembrane region" description="Helical" evidence="6">
    <location>
        <begin position="419"/>
        <end position="450"/>
    </location>
</feature>
<feature type="transmembrane region" description="Helical" evidence="6">
    <location>
        <begin position="337"/>
        <end position="355"/>
    </location>
</feature>
<dbReference type="Proteomes" id="UP000321721">
    <property type="component" value="Unassembled WGS sequence"/>
</dbReference>
<dbReference type="InterPro" id="IPR004477">
    <property type="entry name" value="ComEC_N"/>
</dbReference>
<feature type="transmembrane region" description="Helical" evidence="6">
    <location>
        <begin position="61"/>
        <end position="80"/>
    </location>
</feature>
<dbReference type="OrthoDB" id="9761531at2"/>
<evidence type="ECO:0000256" key="2">
    <source>
        <dbReference type="ARBA" id="ARBA00022475"/>
    </source>
</evidence>
<dbReference type="AlphaFoldDB" id="A0A5C6RUV2"/>
<feature type="transmembrane region" description="Helical" evidence="6">
    <location>
        <begin position="288"/>
        <end position="307"/>
    </location>
</feature>
<proteinExistence type="predicted"/>
<dbReference type="PANTHER" id="PTHR30619:SF1">
    <property type="entry name" value="RECOMBINATION PROTEIN 2"/>
    <property type="match status" value="1"/>
</dbReference>
<gene>
    <name evidence="9" type="ORF">FRY74_06080</name>
</gene>
<reference evidence="9 10" key="1">
    <citation type="submission" date="2019-08" db="EMBL/GenBank/DDBJ databases">
        <title>Genome of Vicingus serpentipes NCIMB 15042.</title>
        <authorList>
            <person name="Bowman J.P."/>
        </authorList>
    </citation>
    <scope>NUCLEOTIDE SEQUENCE [LARGE SCALE GENOMIC DNA]</scope>
    <source>
        <strain evidence="9 10">NCIMB 15042</strain>
    </source>
</reference>
<evidence type="ECO:0000313" key="9">
    <source>
        <dbReference type="EMBL" id="TXB66138.1"/>
    </source>
</evidence>
<evidence type="ECO:0000259" key="8">
    <source>
        <dbReference type="Pfam" id="PF13567"/>
    </source>
</evidence>
<feature type="transmembrane region" description="Helical" evidence="6">
    <location>
        <begin position="361"/>
        <end position="378"/>
    </location>
</feature>
<keyword evidence="4 6" id="KW-1133">Transmembrane helix</keyword>
<feature type="transmembrane region" description="Helical" evidence="6">
    <location>
        <begin position="257"/>
        <end position="276"/>
    </location>
</feature>
<keyword evidence="10" id="KW-1185">Reference proteome</keyword>
<dbReference type="PANTHER" id="PTHR30619">
    <property type="entry name" value="DNA INTERNALIZATION/COMPETENCE PROTEIN COMEC/REC2"/>
    <property type="match status" value="1"/>
</dbReference>
<dbReference type="InterPro" id="IPR025405">
    <property type="entry name" value="DUF4131"/>
</dbReference>
<feature type="transmembrane region" description="Helical" evidence="6">
    <location>
        <begin position="32"/>
        <end position="49"/>
    </location>
</feature>
<evidence type="ECO:0000256" key="3">
    <source>
        <dbReference type="ARBA" id="ARBA00022692"/>
    </source>
</evidence>
<evidence type="ECO:0000256" key="6">
    <source>
        <dbReference type="SAM" id="Phobius"/>
    </source>
</evidence>
<comment type="subcellular location">
    <subcellularLocation>
        <location evidence="1">Cell membrane</location>
        <topology evidence="1">Multi-pass membrane protein</topology>
    </subcellularLocation>
</comment>
<evidence type="ECO:0000259" key="7">
    <source>
        <dbReference type="Pfam" id="PF03772"/>
    </source>
</evidence>
<protein>
    <submittedName>
        <fullName evidence="9">ComEC family competence protein</fullName>
    </submittedName>
</protein>
<sequence length="711" mass="81525">MPSLAQIPLIRFIIPFILGIVSAIYIPLENQLTNYTLGVFLISYLLLLSIKKINSSYKLKWLFGVLIYLILFNLGHTITLQKSNSSKPFQLNNKQNQVMIGEVISPPLIKEKTVKTTIAIKGLKTNENWVSTNGNVIVFVQKDSLSESLKLGDYISFNPQFENVPDPKNPNEFDYKRYLSFHLIHQQSYLKSSNWKIIDNTNNNSLFLYADKFRTKLIKILEENGLKGNELGVASALILGYKNNIDAQLKNAYSSAGAMHILAVSGLHVGIIFMIFNYLLQFLEKLKYGIIIKAIIILLLMWSYAFITGLSPSVLRASTMFSFIVLAKAIKRNSNFYNTLAASAFVLLIYNPFYIMDVGFQLSYIAVIGIVIIQPWLSKFYLPKNKIIQYFWDLTTVSVAAQIATFPLGLYYFHQFPNYFFISNLVVIPFAVIILYLGLSLFIISFIPYANEFTAYILNKSIWILNASVNTINELPYSVSANVRFTFEHTILIYLVITFIVVLFISRKLKFLLISQTIIILFLIDVGFNSIEQSKQKKIMIYNIPNYSAINFIDGKDNILLSDIKLYNNKSKLLYHVKNNWIEEGVKNEKVVDLDKLKKAHLLSNIYRISNQNLFTKLNYFQFYNTKIAIIDNNLTHKKAKAPINIDLLIWTKNNSTSISEVMKSYTFKQLIIDSSNSNYTNEKLINEAKNLEIDYWSVLTQGSYSINLVL</sequence>
<name>A0A5C6RUV2_9FLAO</name>
<evidence type="ECO:0000256" key="5">
    <source>
        <dbReference type="ARBA" id="ARBA00023136"/>
    </source>
</evidence>
<evidence type="ECO:0000256" key="1">
    <source>
        <dbReference type="ARBA" id="ARBA00004651"/>
    </source>
</evidence>
<dbReference type="GO" id="GO:0005886">
    <property type="term" value="C:plasma membrane"/>
    <property type="evidence" value="ECO:0007669"/>
    <property type="project" value="UniProtKB-SubCell"/>
</dbReference>
<feature type="domain" description="DUF4131" evidence="8">
    <location>
        <begin position="37"/>
        <end position="194"/>
    </location>
</feature>
<keyword evidence="3 6" id="KW-0812">Transmembrane</keyword>
<feature type="transmembrane region" description="Helical" evidence="6">
    <location>
        <begin position="390"/>
        <end position="413"/>
    </location>
</feature>
<evidence type="ECO:0000313" key="10">
    <source>
        <dbReference type="Proteomes" id="UP000321721"/>
    </source>
</evidence>
<feature type="transmembrane region" description="Helical" evidence="6">
    <location>
        <begin position="9"/>
        <end position="26"/>
    </location>
</feature>
<organism evidence="9 10">
    <name type="scientific">Vicingus serpentipes</name>
    <dbReference type="NCBI Taxonomy" id="1926625"/>
    <lineage>
        <taxon>Bacteria</taxon>
        <taxon>Pseudomonadati</taxon>
        <taxon>Bacteroidota</taxon>
        <taxon>Flavobacteriia</taxon>
        <taxon>Flavobacteriales</taxon>
        <taxon>Vicingaceae</taxon>
        <taxon>Vicingus</taxon>
    </lineage>
</organism>
<evidence type="ECO:0000256" key="4">
    <source>
        <dbReference type="ARBA" id="ARBA00022989"/>
    </source>
</evidence>
<dbReference type="Pfam" id="PF13567">
    <property type="entry name" value="DUF4131"/>
    <property type="match status" value="1"/>
</dbReference>
<dbReference type="RefSeq" id="WP_147099626.1">
    <property type="nucleotide sequence ID" value="NZ_VOOS01000002.1"/>
</dbReference>
<dbReference type="InterPro" id="IPR052159">
    <property type="entry name" value="Competence_DNA_uptake"/>
</dbReference>
<feature type="transmembrane region" description="Helical" evidence="6">
    <location>
        <begin position="511"/>
        <end position="531"/>
    </location>
</feature>
<comment type="caution">
    <text evidence="9">The sequence shown here is derived from an EMBL/GenBank/DDBJ whole genome shotgun (WGS) entry which is preliminary data.</text>
</comment>
<dbReference type="NCBIfam" id="TIGR00360">
    <property type="entry name" value="ComEC_N-term"/>
    <property type="match status" value="1"/>
</dbReference>
<keyword evidence="5 6" id="KW-0472">Membrane</keyword>
<accession>A0A5C6RUV2</accession>
<feature type="domain" description="ComEC/Rec2-related protein" evidence="7">
    <location>
        <begin position="237"/>
        <end position="503"/>
    </location>
</feature>
<feature type="transmembrane region" description="Helical" evidence="6">
    <location>
        <begin position="485"/>
        <end position="505"/>
    </location>
</feature>
<dbReference type="EMBL" id="VOOS01000002">
    <property type="protein sequence ID" value="TXB66138.1"/>
    <property type="molecule type" value="Genomic_DNA"/>
</dbReference>
<dbReference type="Pfam" id="PF03772">
    <property type="entry name" value="Competence"/>
    <property type="match status" value="1"/>
</dbReference>
<keyword evidence="2" id="KW-1003">Cell membrane</keyword>